<evidence type="ECO:0000313" key="2">
    <source>
        <dbReference type="Proteomes" id="UP000005237"/>
    </source>
</evidence>
<reference evidence="2" key="1">
    <citation type="submission" date="2010-08" db="EMBL/GenBank/DDBJ databases">
        <authorList>
            <consortium name="Caenorhabditis japonica Sequencing Consortium"/>
            <person name="Wilson R.K."/>
        </authorList>
    </citation>
    <scope>NUCLEOTIDE SEQUENCE [LARGE SCALE GENOMIC DNA]</scope>
    <source>
        <strain evidence="2">DF5081</strain>
    </source>
</reference>
<dbReference type="PANTHER" id="PTHR47331">
    <property type="entry name" value="PHD-TYPE DOMAIN-CONTAINING PROTEIN"/>
    <property type="match status" value="1"/>
</dbReference>
<keyword evidence="2" id="KW-1185">Reference proteome</keyword>
<dbReference type="AlphaFoldDB" id="A0A8R1HRF6"/>
<protein>
    <submittedName>
        <fullName evidence="1">Uncharacterized protein</fullName>
    </submittedName>
</protein>
<dbReference type="InterPro" id="IPR008042">
    <property type="entry name" value="Retrotrans_Pao"/>
</dbReference>
<dbReference type="Pfam" id="PF05380">
    <property type="entry name" value="Peptidase_A17"/>
    <property type="match status" value="1"/>
</dbReference>
<sequence>MNLREFLSNSKIFNEMIENKDRAQDTDMKVLGILWSSITDEITIGVLNELPTNISRRTISSFLSGNYDPLGLLVPILLPIKLFQRKLWDDTLDWDTPLNDELSTEWKETITKCEGFERKLPRNAISKSENNSIVTFTDASN</sequence>
<reference evidence="1" key="2">
    <citation type="submission" date="2022-06" db="UniProtKB">
        <authorList>
            <consortium name="EnsemblMetazoa"/>
        </authorList>
    </citation>
    <scope>IDENTIFICATION</scope>
    <source>
        <strain evidence="1">DF5081</strain>
    </source>
</reference>
<name>A0A8R1HRF6_CAEJA</name>
<evidence type="ECO:0000313" key="1">
    <source>
        <dbReference type="EnsemblMetazoa" id="CJA05546.1"/>
    </source>
</evidence>
<accession>A0A8R1HRF6</accession>
<proteinExistence type="predicted"/>
<dbReference type="EnsemblMetazoa" id="CJA05546.1">
    <property type="protein sequence ID" value="CJA05546.1"/>
    <property type="gene ID" value="WBGene00124750"/>
</dbReference>
<organism evidence="1 2">
    <name type="scientific">Caenorhabditis japonica</name>
    <dbReference type="NCBI Taxonomy" id="281687"/>
    <lineage>
        <taxon>Eukaryota</taxon>
        <taxon>Metazoa</taxon>
        <taxon>Ecdysozoa</taxon>
        <taxon>Nematoda</taxon>
        <taxon>Chromadorea</taxon>
        <taxon>Rhabditida</taxon>
        <taxon>Rhabditina</taxon>
        <taxon>Rhabditomorpha</taxon>
        <taxon>Rhabditoidea</taxon>
        <taxon>Rhabditidae</taxon>
        <taxon>Peloderinae</taxon>
        <taxon>Caenorhabditis</taxon>
    </lineage>
</organism>
<dbReference type="Proteomes" id="UP000005237">
    <property type="component" value="Unassembled WGS sequence"/>
</dbReference>